<name>A0A833SSG2_JUGRE</name>
<protein>
    <submittedName>
        <fullName evidence="1">Uncharacterized protein</fullName>
    </submittedName>
</protein>
<comment type="caution">
    <text evidence="1">The sequence shown here is derived from an EMBL/GenBank/DDBJ whole genome shotgun (WGS) entry which is preliminary data.</text>
</comment>
<accession>A0A833SSG2</accession>
<gene>
    <name evidence="1" type="ORF">F2P56_032307</name>
</gene>
<sequence length="100" mass="10821">MTTINDSSAQGKKIKKQISKRKFLSVALSTSNAVGGQTRFCASLEITVAHLVFPIGNHTLVLFTGVCSDYPASSSSVTRSKYLACCVRFHNVNPLARLET</sequence>
<dbReference type="EMBL" id="LIHL02000014">
    <property type="protein sequence ID" value="KAF5446701.1"/>
    <property type="molecule type" value="Genomic_DNA"/>
</dbReference>
<organism evidence="1 2">
    <name type="scientific">Juglans regia</name>
    <name type="common">English walnut</name>
    <dbReference type="NCBI Taxonomy" id="51240"/>
    <lineage>
        <taxon>Eukaryota</taxon>
        <taxon>Viridiplantae</taxon>
        <taxon>Streptophyta</taxon>
        <taxon>Embryophyta</taxon>
        <taxon>Tracheophyta</taxon>
        <taxon>Spermatophyta</taxon>
        <taxon>Magnoliopsida</taxon>
        <taxon>eudicotyledons</taxon>
        <taxon>Gunneridae</taxon>
        <taxon>Pentapetalae</taxon>
        <taxon>rosids</taxon>
        <taxon>fabids</taxon>
        <taxon>Fagales</taxon>
        <taxon>Juglandaceae</taxon>
        <taxon>Juglans</taxon>
    </lineage>
</organism>
<evidence type="ECO:0000313" key="1">
    <source>
        <dbReference type="EMBL" id="KAF5446701.1"/>
    </source>
</evidence>
<dbReference type="Proteomes" id="UP000619265">
    <property type="component" value="Unassembled WGS sequence"/>
</dbReference>
<proteinExistence type="predicted"/>
<reference evidence="1" key="1">
    <citation type="submission" date="2015-10" db="EMBL/GenBank/DDBJ databases">
        <authorList>
            <person name="Martinez-Garcia P.J."/>
            <person name="Crepeau M.W."/>
            <person name="Puiu D."/>
            <person name="Gonzalez-Ibeas D."/>
            <person name="Whalen J."/>
            <person name="Stevens K."/>
            <person name="Paul R."/>
            <person name="Butterfield T."/>
            <person name="Britton M."/>
            <person name="Reagan R."/>
            <person name="Chakraborty S."/>
            <person name="Walawage S.L."/>
            <person name="Vasquez-Gross H.A."/>
            <person name="Cardeno C."/>
            <person name="Famula R."/>
            <person name="Pratt K."/>
            <person name="Kuruganti S."/>
            <person name="Aradhya M.K."/>
            <person name="Leslie C.A."/>
            <person name="Dandekar A.M."/>
            <person name="Salzberg S.L."/>
            <person name="Wegrzyn J.L."/>
            <person name="Langley C.H."/>
            <person name="Neale D.B."/>
        </authorList>
    </citation>
    <scope>NUCLEOTIDE SEQUENCE</scope>
    <source>
        <tissue evidence="1">Leaves</tissue>
    </source>
</reference>
<dbReference type="Gramene" id="Jr14_08840_p1">
    <property type="protein sequence ID" value="cds.Jr14_08840_p1"/>
    <property type="gene ID" value="Jr14_08840"/>
</dbReference>
<dbReference type="AlphaFoldDB" id="A0A833SSG2"/>
<reference evidence="1" key="2">
    <citation type="submission" date="2020-03" db="EMBL/GenBank/DDBJ databases">
        <title>Walnut 2.0.</title>
        <authorList>
            <person name="Marrano A."/>
            <person name="Britton M."/>
            <person name="Zimin A.V."/>
            <person name="Zaini P.A."/>
            <person name="Workman R."/>
            <person name="Puiu D."/>
            <person name="Bianco L."/>
            <person name="Allen B.J."/>
            <person name="Troggio M."/>
            <person name="Leslie C.A."/>
            <person name="Timp W."/>
            <person name="Dendekar A."/>
            <person name="Salzberg S.L."/>
            <person name="Neale D.B."/>
        </authorList>
    </citation>
    <scope>NUCLEOTIDE SEQUENCE</scope>
    <source>
        <tissue evidence="1">Leaves</tissue>
    </source>
</reference>
<evidence type="ECO:0000313" key="2">
    <source>
        <dbReference type="Proteomes" id="UP000619265"/>
    </source>
</evidence>